<dbReference type="RefSeq" id="WP_345823809.1">
    <property type="nucleotide sequence ID" value="NZ_JBDIML010000001.1"/>
</dbReference>
<feature type="transmembrane region" description="Helical" evidence="1">
    <location>
        <begin position="122"/>
        <end position="145"/>
    </location>
</feature>
<dbReference type="EMBL" id="JBDIML010000001">
    <property type="protein sequence ID" value="MEN2766357.1"/>
    <property type="molecule type" value="Genomic_DNA"/>
</dbReference>
<evidence type="ECO:0000313" key="3">
    <source>
        <dbReference type="Proteomes" id="UP001444625"/>
    </source>
</evidence>
<reference evidence="2 3" key="1">
    <citation type="submission" date="2024-05" db="EMBL/GenBank/DDBJ databases">
        <authorList>
            <person name="Haq I."/>
            <person name="Ullah Z."/>
            <person name="Ahmad R."/>
            <person name="Li M."/>
            <person name="Tong Y."/>
        </authorList>
    </citation>
    <scope>NUCLEOTIDE SEQUENCE [LARGE SCALE GENOMIC DNA]</scope>
    <source>
        <strain evidence="2 3">16A2E</strain>
    </source>
</reference>
<dbReference type="Proteomes" id="UP001444625">
    <property type="component" value="Unassembled WGS sequence"/>
</dbReference>
<organism evidence="2 3">
    <name type="scientific">Ornithinibacillus xuwenensis</name>
    <dbReference type="NCBI Taxonomy" id="3144668"/>
    <lineage>
        <taxon>Bacteria</taxon>
        <taxon>Bacillati</taxon>
        <taxon>Bacillota</taxon>
        <taxon>Bacilli</taxon>
        <taxon>Bacillales</taxon>
        <taxon>Bacillaceae</taxon>
        <taxon>Ornithinibacillus</taxon>
    </lineage>
</organism>
<comment type="caution">
    <text evidence="2">The sequence shown here is derived from an EMBL/GenBank/DDBJ whole genome shotgun (WGS) entry which is preliminary data.</text>
</comment>
<accession>A0ABU9XDL2</accession>
<keyword evidence="1" id="KW-1133">Transmembrane helix</keyword>
<protein>
    <submittedName>
        <fullName evidence="2">Uncharacterized protein</fullName>
    </submittedName>
</protein>
<feature type="transmembrane region" description="Helical" evidence="1">
    <location>
        <begin position="27"/>
        <end position="50"/>
    </location>
</feature>
<name>A0ABU9XDL2_9BACI</name>
<proteinExistence type="predicted"/>
<evidence type="ECO:0000313" key="2">
    <source>
        <dbReference type="EMBL" id="MEN2766357.1"/>
    </source>
</evidence>
<feature type="transmembrane region" description="Helical" evidence="1">
    <location>
        <begin position="90"/>
        <end position="110"/>
    </location>
</feature>
<sequence length="152" mass="17077">MLLSVTLSLTILFIILAFRTKSLHKIEVITLIVFISNLLNEAFSMGGLNLGQIKTSDNMGSFLSFIIWCAALIPAIMTWMIGMTLSLHTFLWKSVTIILASFVLVVVEFAAEWGGMIEHHQLSIPGLLIFWFLVLLAVLIFQRFYSKLLKGV</sequence>
<evidence type="ECO:0000256" key="1">
    <source>
        <dbReference type="SAM" id="Phobius"/>
    </source>
</evidence>
<gene>
    <name evidence="2" type="ORF">ABC228_04095</name>
</gene>
<feature type="transmembrane region" description="Helical" evidence="1">
    <location>
        <begin position="62"/>
        <end position="84"/>
    </location>
</feature>
<keyword evidence="1" id="KW-0812">Transmembrane</keyword>
<keyword evidence="1" id="KW-0472">Membrane</keyword>
<keyword evidence="3" id="KW-1185">Reference proteome</keyword>